<dbReference type="EMBL" id="PGEX01000001">
    <property type="protein sequence ID" value="PJJ42819.1"/>
    <property type="molecule type" value="Genomic_DNA"/>
</dbReference>
<evidence type="ECO:0000313" key="5">
    <source>
        <dbReference type="Proteomes" id="UP000231134"/>
    </source>
</evidence>
<keyword evidence="1" id="KW-0547">Nucleotide-binding</keyword>
<organism evidence="4 5">
    <name type="scientific">Hallerella succinigenes</name>
    <dbReference type="NCBI Taxonomy" id="1896222"/>
    <lineage>
        <taxon>Bacteria</taxon>
        <taxon>Pseudomonadati</taxon>
        <taxon>Fibrobacterota</taxon>
        <taxon>Fibrobacteria</taxon>
        <taxon>Fibrobacterales</taxon>
        <taxon>Fibrobacteraceae</taxon>
        <taxon>Hallerella</taxon>
    </lineage>
</organism>
<reference evidence="4 5" key="1">
    <citation type="submission" date="2017-11" db="EMBL/GenBank/DDBJ databases">
        <title>Animal gut microbial communities from fecal samples from Wisconsin, USA.</title>
        <authorList>
            <person name="Neumann A."/>
        </authorList>
    </citation>
    <scope>NUCLEOTIDE SEQUENCE [LARGE SCALE GENOMIC DNA]</scope>
    <source>
        <strain evidence="4 5">UWS3</strain>
    </source>
</reference>
<evidence type="ECO:0000313" key="4">
    <source>
        <dbReference type="EMBL" id="PJJ42819.1"/>
    </source>
</evidence>
<dbReference type="PANTHER" id="PTHR43272">
    <property type="entry name" value="LONG-CHAIN-FATTY-ACID--COA LIGASE"/>
    <property type="match status" value="1"/>
</dbReference>
<dbReference type="Pfam" id="PF00501">
    <property type="entry name" value="AMP-binding"/>
    <property type="match status" value="1"/>
</dbReference>
<evidence type="ECO:0000256" key="2">
    <source>
        <dbReference type="ARBA" id="ARBA00022840"/>
    </source>
</evidence>
<keyword evidence="2" id="KW-0067">ATP-binding</keyword>
<dbReference type="PROSITE" id="PS00455">
    <property type="entry name" value="AMP_BINDING"/>
    <property type="match status" value="1"/>
</dbReference>
<keyword evidence="5" id="KW-1185">Reference proteome</keyword>
<accession>A0A2M9AAT7</accession>
<dbReference type="InterPro" id="IPR042099">
    <property type="entry name" value="ANL_N_sf"/>
</dbReference>
<evidence type="ECO:0000256" key="1">
    <source>
        <dbReference type="ARBA" id="ARBA00022741"/>
    </source>
</evidence>
<dbReference type="PANTHER" id="PTHR43272:SF33">
    <property type="entry name" value="AMP-BINDING DOMAIN-CONTAINING PROTEIN-RELATED"/>
    <property type="match status" value="1"/>
</dbReference>
<evidence type="ECO:0000259" key="3">
    <source>
        <dbReference type="Pfam" id="PF00501"/>
    </source>
</evidence>
<dbReference type="Proteomes" id="UP000231134">
    <property type="component" value="Unassembled WGS sequence"/>
</dbReference>
<dbReference type="GO" id="GO:0016020">
    <property type="term" value="C:membrane"/>
    <property type="evidence" value="ECO:0007669"/>
    <property type="project" value="TreeGrafter"/>
</dbReference>
<dbReference type="Pfam" id="PF23562">
    <property type="entry name" value="AMP-binding_C_3"/>
    <property type="match status" value="1"/>
</dbReference>
<protein>
    <submittedName>
        <fullName evidence="4">Long-chain acyl-CoA synthetase</fullName>
    </submittedName>
</protein>
<dbReference type="GO" id="GO:0004467">
    <property type="term" value="F:long-chain fatty acid-CoA ligase activity"/>
    <property type="evidence" value="ECO:0007669"/>
    <property type="project" value="TreeGrafter"/>
</dbReference>
<feature type="domain" description="AMP-dependent synthetase/ligase" evidence="3">
    <location>
        <begin position="29"/>
        <end position="416"/>
    </location>
</feature>
<comment type="caution">
    <text evidence="4">The sequence shown here is derived from an EMBL/GenBank/DDBJ whole genome shotgun (WGS) entry which is preliminary data.</text>
</comment>
<sequence>MQMSQFHSIPAMFLDMCRSKDFPGWFRRVDGSWEEYSGKRLEELLFFASLAFAKYGVGEGKSLGIIASTSPNWIVADLACEVCHAPTVPLFPNISEEHFQFQCDDSEIGFLAVDNVDVLDAGIRKHMARFRYIICFDDHAKLPVNGIYWKSLLKEGEILSREYGTQEWFKYKIDTIKRSHLFSVIYTSGSTGCPKGVELSHRNMLSMVGSLESMIDPKPETDAGLSVLPVAHVFERMVICFYMRKHLKVYFADSPKNIGVIAHEVHPTIGTFVPRILEKFADVITSREYRLTGAKRMLVHRAIRFAKKNIPGHGKMRRAIYDKLVYVKIREALGGKFKWIISGSSALNKTVYRFLVNIGFPIFEGYGLTECCPVISVNVPQANRMGSVGKPLESLEVKIGEKHEILVKGMSVFQGYRNMPDMNRAAWTEDGFFRTGDQGFLDKDGFLFLTGRIKEIFKTSTGKYVSPVPIELELVRHPLIDAAMIEANNRKFVSALLFIGYDEAMRILGKRRADFNAEEACQNPEILETLQAYVDAVNRKFNRWEQIKKWTLVAEPLAVESGMMTPTFKLRRGAVEKRFHDQIEKMYLE</sequence>
<dbReference type="Gene3D" id="3.40.50.12780">
    <property type="entry name" value="N-terminal domain of ligase-like"/>
    <property type="match status" value="1"/>
</dbReference>
<dbReference type="SUPFAM" id="SSF56801">
    <property type="entry name" value="Acetyl-CoA synthetase-like"/>
    <property type="match status" value="1"/>
</dbReference>
<dbReference type="CDD" id="cd05907">
    <property type="entry name" value="VL_LC_FACS_like"/>
    <property type="match status" value="1"/>
</dbReference>
<dbReference type="InterPro" id="IPR000873">
    <property type="entry name" value="AMP-dep_synth/lig_dom"/>
</dbReference>
<dbReference type="AlphaFoldDB" id="A0A2M9AAT7"/>
<gene>
    <name evidence="4" type="ORF">BGX16_2866</name>
</gene>
<proteinExistence type="predicted"/>
<dbReference type="InterPro" id="IPR020845">
    <property type="entry name" value="AMP-binding_CS"/>
</dbReference>
<name>A0A2M9AAT7_9BACT</name>
<dbReference type="GO" id="GO:0005524">
    <property type="term" value="F:ATP binding"/>
    <property type="evidence" value="ECO:0007669"/>
    <property type="project" value="UniProtKB-KW"/>
</dbReference>